<proteinExistence type="predicted"/>
<dbReference type="SUPFAM" id="SSF56784">
    <property type="entry name" value="HAD-like"/>
    <property type="match status" value="1"/>
</dbReference>
<organism evidence="1">
    <name type="scientific">marine sediment metagenome</name>
    <dbReference type="NCBI Taxonomy" id="412755"/>
    <lineage>
        <taxon>unclassified sequences</taxon>
        <taxon>metagenomes</taxon>
        <taxon>ecological metagenomes</taxon>
    </lineage>
</organism>
<evidence type="ECO:0008006" key="2">
    <source>
        <dbReference type="Google" id="ProtNLM"/>
    </source>
</evidence>
<dbReference type="InterPro" id="IPR036412">
    <property type="entry name" value="HAD-like_sf"/>
</dbReference>
<gene>
    <name evidence="1" type="ORF">S12H4_61154</name>
</gene>
<accession>X1ULN1</accession>
<protein>
    <recommendedName>
        <fullName evidence="2">Phenylphosphate carboxylase subunit delta</fullName>
    </recommendedName>
</protein>
<dbReference type="InterPro" id="IPR023214">
    <property type="entry name" value="HAD_sf"/>
</dbReference>
<comment type="caution">
    <text evidence="1">The sequence shown here is derived from an EMBL/GenBank/DDBJ whole genome shotgun (WGS) entry which is preliminary data.</text>
</comment>
<dbReference type="Pfam" id="PF08282">
    <property type="entry name" value="Hydrolase_3"/>
    <property type="match status" value="1"/>
</dbReference>
<dbReference type="EMBL" id="BARW01040495">
    <property type="protein sequence ID" value="GAJ18378.1"/>
    <property type="molecule type" value="Genomic_DNA"/>
</dbReference>
<name>X1ULN1_9ZZZZ</name>
<dbReference type="AlphaFoldDB" id="X1ULN1"/>
<feature type="non-terminal residue" evidence="1">
    <location>
        <position position="1"/>
    </location>
</feature>
<reference evidence="1" key="1">
    <citation type="journal article" date="2014" name="Front. Microbiol.">
        <title>High frequency of phylogenetically diverse reductive dehalogenase-homologous genes in deep subseafloor sedimentary metagenomes.</title>
        <authorList>
            <person name="Kawai M."/>
            <person name="Futagami T."/>
            <person name="Toyoda A."/>
            <person name="Takaki Y."/>
            <person name="Nishi S."/>
            <person name="Hori S."/>
            <person name="Arai W."/>
            <person name="Tsubouchi T."/>
            <person name="Morono Y."/>
            <person name="Uchiyama I."/>
            <person name="Ito T."/>
            <person name="Fujiyama A."/>
            <person name="Inagaki F."/>
            <person name="Takami H."/>
        </authorList>
    </citation>
    <scope>NUCLEOTIDE SEQUENCE</scope>
    <source>
        <strain evidence="1">Expedition CK06-06</strain>
    </source>
</reference>
<evidence type="ECO:0000313" key="1">
    <source>
        <dbReference type="EMBL" id="GAJ18378.1"/>
    </source>
</evidence>
<sequence length="75" mass="8354">IAYIGDDLTDLPSIRYAGFGVAVANAVDEVKHYADYVTTRPGGRGAVREVIEYILKSTGRWQQLMERYLPPSKPP</sequence>
<dbReference type="Gene3D" id="3.40.50.1000">
    <property type="entry name" value="HAD superfamily/HAD-like"/>
    <property type="match status" value="1"/>
</dbReference>